<gene>
    <name evidence="3" type="ORF">DP939_19315</name>
</gene>
<dbReference type="EMBL" id="QMEY01000007">
    <property type="protein sequence ID" value="RBQ18637.1"/>
    <property type="molecule type" value="Genomic_DNA"/>
</dbReference>
<evidence type="ECO:0000259" key="2">
    <source>
        <dbReference type="Pfam" id="PF22181"/>
    </source>
</evidence>
<organism evidence="3 4">
    <name type="scientific">Spongiactinospora rosea</name>
    <dbReference type="NCBI Taxonomy" id="2248750"/>
    <lineage>
        <taxon>Bacteria</taxon>
        <taxon>Bacillati</taxon>
        <taxon>Actinomycetota</taxon>
        <taxon>Actinomycetes</taxon>
        <taxon>Streptosporangiales</taxon>
        <taxon>Streptosporangiaceae</taxon>
        <taxon>Spongiactinospora</taxon>
    </lineage>
</organism>
<protein>
    <submittedName>
        <fullName evidence="3">Uncharacterized protein</fullName>
    </submittedName>
</protein>
<dbReference type="CDD" id="cd00761">
    <property type="entry name" value="Glyco_tranf_GTA_type"/>
    <property type="match status" value="1"/>
</dbReference>
<evidence type="ECO:0000313" key="3">
    <source>
        <dbReference type="EMBL" id="RBQ18637.1"/>
    </source>
</evidence>
<keyword evidence="4" id="KW-1185">Reference proteome</keyword>
<dbReference type="InterPro" id="IPR050834">
    <property type="entry name" value="Glycosyltransf_2"/>
</dbReference>
<proteinExistence type="predicted"/>
<dbReference type="InterPro" id="IPR029044">
    <property type="entry name" value="Nucleotide-diphossugar_trans"/>
</dbReference>
<name>A0A366LXY8_9ACTN</name>
<sequence length="657" mass="71566">MGVKVSVVMPVRDPGQDADAGIRSVLEQTFPPDDYEVILVDAGSAPGVASRLDAMAVGRPHVQVLHLPRAGWPMRARNAGLAAAQGEYVYLIDQGDRMPPGVVRLMYERAVAAEADVLAGRVVKDGGLPPAVAQVDRDRADILRDRLLTQLTPHKLYRRAFLEEHGLRFDERGGPLAEETFVLRAYLAAKVVTVVAESVCCRVTPRPRREQRPADAAAELDALLDIVDDHTPPGRQRDRMYAHWFRTVVLRPFSTGRFLASSKDRAEMYGAMRELSVRRFPSRLDPLLPVHLRAVAVLLRAGRLDQLAILAGITRGVGMRVALREARWEHGVLNLSLAGELTQADGSPLWFQVADERLYWVPPADIDPLLLPPALTEVGDAVARARMHVFVRHEETGEMFAVPTTSEIHVKGDGDEVRLVLAGEARLDVSTVAVGHPLDRGMWEIHARMQGGSYHARARVTGGRPGGATGRPHGTDAGHACAGAVADHPKRLIVPFWSDKGTLQVCVDPRSYAESIALVSPGSSVVRRDGHLFVVVPVPYVPPSGGPPVELILRNGSREVTAPGLVEPGEPGEPGRLAGQLAARVPIRRLPAAGALGPGSWTPALRTSEREIPLHFTMDITRTGRPAIRPAGTPPPTPFHRRVLTTLNDPRRLLRRF</sequence>
<dbReference type="Proteomes" id="UP000253303">
    <property type="component" value="Unassembled WGS sequence"/>
</dbReference>
<dbReference type="PANTHER" id="PTHR43685">
    <property type="entry name" value="GLYCOSYLTRANSFERASE"/>
    <property type="match status" value="1"/>
</dbReference>
<feature type="domain" description="Glycosyltransferase 2-like" evidence="1">
    <location>
        <begin position="6"/>
        <end position="136"/>
    </location>
</feature>
<dbReference type="Gene3D" id="3.90.550.10">
    <property type="entry name" value="Spore Coat Polysaccharide Biosynthesis Protein SpsA, Chain A"/>
    <property type="match status" value="1"/>
</dbReference>
<dbReference type="OrthoDB" id="2676521at2"/>
<dbReference type="Pfam" id="PF22181">
    <property type="entry name" value="TarS_linker"/>
    <property type="match status" value="1"/>
</dbReference>
<evidence type="ECO:0000313" key="4">
    <source>
        <dbReference type="Proteomes" id="UP000253303"/>
    </source>
</evidence>
<dbReference type="PANTHER" id="PTHR43685:SF2">
    <property type="entry name" value="GLYCOSYLTRANSFERASE 2-LIKE DOMAIN-CONTAINING PROTEIN"/>
    <property type="match status" value="1"/>
</dbReference>
<accession>A0A366LXY8</accession>
<comment type="caution">
    <text evidence="3">The sequence shown here is derived from an EMBL/GenBank/DDBJ whole genome shotgun (WGS) entry which is preliminary data.</text>
</comment>
<dbReference type="InterPro" id="IPR054028">
    <property type="entry name" value="TarS/TarP_linker"/>
</dbReference>
<dbReference type="SUPFAM" id="SSF53448">
    <property type="entry name" value="Nucleotide-diphospho-sugar transferases"/>
    <property type="match status" value="1"/>
</dbReference>
<dbReference type="RefSeq" id="WP_113982111.1">
    <property type="nucleotide sequence ID" value="NZ_QMEY01000007.1"/>
</dbReference>
<evidence type="ECO:0000259" key="1">
    <source>
        <dbReference type="Pfam" id="PF00535"/>
    </source>
</evidence>
<feature type="domain" description="TarS/TarP linker" evidence="2">
    <location>
        <begin position="213"/>
        <end position="311"/>
    </location>
</feature>
<dbReference type="InterPro" id="IPR001173">
    <property type="entry name" value="Glyco_trans_2-like"/>
</dbReference>
<dbReference type="AlphaFoldDB" id="A0A366LXY8"/>
<dbReference type="Pfam" id="PF00535">
    <property type="entry name" value="Glycos_transf_2"/>
    <property type="match status" value="1"/>
</dbReference>
<reference evidence="3 4" key="1">
    <citation type="submission" date="2018-06" db="EMBL/GenBank/DDBJ databases">
        <title>Sphaerisporangium craniellae sp. nov., isolated from a marine sponge in the South China Sea.</title>
        <authorList>
            <person name="Li L."/>
        </authorList>
    </citation>
    <scope>NUCLEOTIDE SEQUENCE [LARGE SCALE GENOMIC DNA]</scope>
    <source>
        <strain evidence="3 4">LHW63015</strain>
    </source>
</reference>